<dbReference type="InterPro" id="IPR036574">
    <property type="entry name" value="Scorpion_toxin-like_sf"/>
</dbReference>
<feature type="domain" description="Knottins-like" evidence="1">
    <location>
        <begin position="91"/>
        <end position="133"/>
    </location>
</feature>
<evidence type="ECO:0000259" key="1">
    <source>
        <dbReference type="SMART" id="SM00505"/>
    </source>
</evidence>
<dbReference type="EMBL" id="BAABME010004743">
    <property type="protein sequence ID" value="GAA0163412.1"/>
    <property type="molecule type" value="Genomic_DNA"/>
</dbReference>
<proteinExistence type="predicted"/>
<reference evidence="2 3" key="1">
    <citation type="submission" date="2024-01" db="EMBL/GenBank/DDBJ databases">
        <title>The complete chloroplast genome sequence of Lithospermum erythrorhizon: insights into the phylogenetic relationship among Boraginaceae species and the maternal lineages of purple gromwells.</title>
        <authorList>
            <person name="Okada T."/>
            <person name="Watanabe K."/>
        </authorList>
    </citation>
    <scope>NUCLEOTIDE SEQUENCE [LARGE SCALE GENOMIC DNA]</scope>
</reference>
<organism evidence="2 3">
    <name type="scientific">Lithospermum erythrorhizon</name>
    <name type="common">Purple gromwell</name>
    <name type="synonym">Lithospermum officinale var. erythrorhizon</name>
    <dbReference type="NCBI Taxonomy" id="34254"/>
    <lineage>
        <taxon>Eukaryota</taxon>
        <taxon>Viridiplantae</taxon>
        <taxon>Streptophyta</taxon>
        <taxon>Embryophyta</taxon>
        <taxon>Tracheophyta</taxon>
        <taxon>Spermatophyta</taxon>
        <taxon>Magnoliopsida</taxon>
        <taxon>eudicotyledons</taxon>
        <taxon>Gunneridae</taxon>
        <taxon>Pentapetalae</taxon>
        <taxon>asterids</taxon>
        <taxon>lamiids</taxon>
        <taxon>Boraginales</taxon>
        <taxon>Boraginaceae</taxon>
        <taxon>Boraginoideae</taxon>
        <taxon>Lithospermeae</taxon>
        <taxon>Lithospermum</taxon>
    </lineage>
</organism>
<comment type="caution">
    <text evidence="2">The sequence shown here is derived from an EMBL/GenBank/DDBJ whole genome shotgun (WGS) entry which is preliminary data.</text>
</comment>
<evidence type="ECO:0000313" key="3">
    <source>
        <dbReference type="Proteomes" id="UP001454036"/>
    </source>
</evidence>
<dbReference type="SMART" id="SM00505">
    <property type="entry name" value="Knot1"/>
    <property type="match status" value="1"/>
</dbReference>
<dbReference type="SUPFAM" id="SSF57095">
    <property type="entry name" value="Scorpion toxin-like"/>
    <property type="match status" value="1"/>
</dbReference>
<dbReference type="Gene3D" id="3.30.30.10">
    <property type="entry name" value="Knottin, scorpion toxin-like"/>
    <property type="match status" value="1"/>
</dbReference>
<protein>
    <recommendedName>
        <fullName evidence="1">Knottins-like domain-containing protein</fullName>
    </recommendedName>
</protein>
<dbReference type="InterPro" id="IPR003614">
    <property type="entry name" value="Knottins"/>
</dbReference>
<evidence type="ECO:0000313" key="2">
    <source>
        <dbReference type="EMBL" id="GAA0163412.1"/>
    </source>
</evidence>
<dbReference type="Pfam" id="PF00304">
    <property type="entry name" value="Gamma-thionin"/>
    <property type="match status" value="1"/>
</dbReference>
<keyword evidence="3" id="KW-1185">Reference proteome</keyword>
<gene>
    <name evidence="2" type="ORF">LIER_19286</name>
</gene>
<sequence length="133" mass="14708">MAFKALLFPKQSSASALVQFCSSLITTIPSTLSFVGAVHPAFVVFRDNQLFLQHMKCANAFESVDAYGLQYSPEFCFCADVHKTEAATFCIKINRSYPGLCLNSELCNYQCILGSADHGSCDTSFKCFCYFNC</sequence>
<name>A0AAV3QK52_LITER</name>
<dbReference type="AlphaFoldDB" id="A0AAV3QK52"/>
<dbReference type="Proteomes" id="UP001454036">
    <property type="component" value="Unassembled WGS sequence"/>
</dbReference>
<dbReference type="GO" id="GO:0006952">
    <property type="term" value="P:defense response"/>
    <property type="evidence" value="ECO:0007669"/>
    <property type="project" value="InterPro"/>
</dbReference>
<accession>A0AAV3QK52</accession>